<keyword evidence="2" id="KW-1185">Reference proteome</keyword>
<reference evidence="2" key="1">
    <citation type="journal article" date="2023" name="Nat. Plants">
        <title>Single-cell RNA sequencing provides a high-resolution roadmap for understanding the multicellular compartmentation of specialized metabolism.</title>
        <authorList>
            <person name="Sun S."/>
            <person name="Shen X."/>
            <person name="Li Y."/>
            <person name="Li Y."/>
            <person name="Wang S."/>
            <person name="Li R."/>
            <person name="Zhang H."/>
            <person name="Shen G."/>
            <person name="Guo B."/>
            <person name="Wei J."/>
            <person name="Xu J."/>
            <person name="St-Pierre B."/>
            <person name="Chen S."/>
            <person name="Sun C."/>
        </authorList>
    </citation>
    <scope>NUCLEOTIDE SEQUENCE [LARGE SCALE GENOMIC DNA]</scope>
</reference>
<name>A0ACC0BU44_CATRO</name>
<protein>
    <submittedName>
        <fullName evidence="1">Uncharacterized protein</fullName>
    </submittedName>
</protein>
<accession>A0ACC0BU44</accession>
<organism evidence="1 2">
    <name type="scientific">Catharanthus roseus</name>
    <name type="common">Madagascar periwinkle</name>
    <name type="synonym">Vinca rosea</name>
    <dbReference type="NCBI Taxonomy" id="4058"/>
    <lineage>
        <taxon>Eukaryota</taxon>
        <taxon>Viridiplantae</taxon>
        <taxon>Streptophyta</taxon>
        <taxon>Embryophyta</taxon>
        <taxon>Tracheophyta</taxon>
        <taxon>Spermatophyta</taxon>
        <taxon>Magnoliopsida</taxon>
        <taxon>eudicotyledons</taxon>
        <taxon>Gunneridae</taxon>
        <taxon>Pentapetalae</taxon>
        <taxon>asterids</taxon>
        <taxon>lamiids</taxon>
        <taxon>Gentianales</taxon>
        <taxon>Apocynaceae</taxon>
        <taxon>Rauvolfioideae</taxon>
        <taxon>Vinceae</taxon>
        <taxon>Catharanthinae</taxon>
        <taxon>Catharanthus</taxon>
    </lineage>
</organism>
<dbReference type="EMBL" id="CM044702">
    <property type="protein sequence ID" value="KAI5676140.1"/>
    <property type="molecule type" value="Genomic_DNA"/>
</dbReference>
<dbReference type="Proteomes" id="UP001060085">
    <property type="component" value="Linkage Group LG02"/>
</dbReference>
<sequence>MVGPDLLSTVGGFPIGTLQSRDLLPTVGRKLTVHGRIFASCRVNFAWERRLSIGLQEVIQLITFSNCGYRWAKVVLSLPISAEDGWVSATRDLLRKVGLTLPPAVGRTGKGI</sequence>
<gene>
    <name evidence="1" type="ORF">M9H77_07090</name>
</gene>
<evidence type="ECO:0000313" key="1">
    <source>
        <dbReference type="EMBL" id="KAI5676140.1"/>
    </source>
</evidence>
<comment type="caution">
    <text evidence="1">The sequence shown here is derived from an EMBL/GenBank/DDBJ whole genome shotgun (WGS) entry which is preliminary data.</text>
</comment>
<proteinExistence type="predicted"/>
<evidence type="ECO:0000313" key="2">
    <source>
        <dbReference type="Proteomes" id="UP001060085"/>
    </source>
</evidence>